<name>A0AAQ2XJK4_9LACO</name>
<dbReference type="GO" id="GO:0015074">
    <property type="term" value="P:DNA integration"/>
    <property type="evidence" value="ECO:0007669"/>
    <property type="project" value="InterPro"/>
</dbReference>
<feature type="domain" description="Tyr recombinase" evidence="6">
    <location>
        <begin position="185"/>
        <end position="390"/>
    </location>
</feature>
<evidence type="ECO:0000313" key="9">
    <source>
        <dbReference type="EMBL" id="WDC81724.1"/>
    </source>
</evidence>
<dbReference type="InterPro" id="IPR011010">
    <property type="entry name" value="DNA_brk_join_enz"/>
</dbReference>
<organism evidence="9 11">
    <name type="scientific">Ligilactobacillus ruminis</name>
    <dbReference type="NCBI Taxonomy" id="1623"/>
    <lineage>
        <taxon>Bacteria</taxon>
        <taxon>Bacillati</taxon>
        <taxon>Bacillota</taxon>
        <taxon>Bacilli</taxon>
        <taxon>Lactobacillales</taxon>
        <taxon>Lactobacillaceae</taxon>
        <taxon>Ligilactobacillus</taxon>
    </lineage>
</organism>
<dbReference type="InterPro" id="IPR010998">
    <property type="entry name" value="Integrase_recombinase_N"/>
</dbReference>
<dbReference type="EMBL" id="FOCC01000002">
    <property type="protein sequence ID" value="SEM39147.1"/>
    <property type="molecule type" value="Genomic_DNA"/>
</dbReference>
<evidence type="ECO:0000313" key="11">
    <source>
        <dbReference type="Proteomes" id="UP001222683"/>
    </source>
</evidence>
<dbReference type="PROSITE" id="PS51898">
    <property type="entry name" value="TYR_RECOMBINASE"/>
    <property type="match status" value="1"/>
</dbReference>
<evidence type="ECO:0000313" key="10">
    <source>
        <dbReference type="Proteomes" id="UP000182089"/>
    </source>
</evidence>
<dbReference type="Proteomes" id="UP000182089">
    <property type="component" value="Unassembled WGS sequence"/>
</dbReference>
<dbReference type="Proteomes" id="UP001222683">
    <property type="component" value="Chromosome"/>
</dbReference>
<sequence length="396" mass="46063">MWIENREVLVNGKLEKRYCFVERYKSTLTGKYRKVSVTYGKKTPQVVKAATQELERKINKALAEESEFVQTATLSQVSTAFLEQYQKRVQPSTYKNGALFIKKFVDDFGHDTIISNISQRSLNRYFNDMLYNNERDLTNGTVRAIKNKVSVLFDFAVTYGYLKDNNIKKVKIEWKNENARKRNQIENKYLTQDEYRKIIDDCLINGADHYADVFKLQYLTGMRFGEASGLRVQDVIKENGKTYLDINHSLVFLSSPSRYYLSDSTKTFAGMRKIILSPEATKIVERHMCNKDLDALLFAYNPSAPHFADQKPLNINNANTMLKRIIERQKIDKDVTTHYFRHTHVSVLADMDVPLRVIKDRIGHADTNITEKIYMHVTKKARQDFEAKIAQIDNFL</sequence>
<dbReference type="Gene3D" id="1.10.443.10">
    <property type="entry name" value="Intergrase catalytic core"/>
    <property type="match status" value="1"/>
</dbReference>
<dbReference type="AlphaFoldDB" id="A0AAQ2XJK4"/>
<evidence type="ECO:0000256" key="5">
    <source>
        <dbReference type="PROSITE-ProRule" id="PRU01248"/>
    </source>
</evidence>
<comment type="similarity">
    <text evidence="1">Belongs to the 'phage' integrase family.</text>
</comment>
<dbReference type="GO" id="GO:0003677">
    <property type="term" value="F:DNA binding"/>
    <property type="evidence" value="ECO:0007669"/>
    <property type="project" value="UniProtKB-UniRule"/>
</dbReference>
<evidence type="ECO:0000259" key="7">
    <source>
        <dbReference type="PROSITE" id="PS51900"/>
    </source>
</evidence>
<gene>
    <name evidence="9" type="ORF">PSR59_08805</name>
    <name evidence="8" type="ORF">SAMN05216431_10242</name>
</gene>
<dbReference type="InterPro" id="IPR044068">
    <property type="entry name" value="CB"/>
</dbReference>
<dbReference type="PANTHER" id="PTHR30349">
    <property type="entry name" value="PHAGE INTEGRASE-RELATED"/>
    <property type="match status" value="1"/>
</dbReference>
<dbReference type="InterPro" id="IPR050090">
    <property type="entry name" value="Tyrosine_recombinase_XerCD"/>
</dbReference>
<dbReference type="CDD" id="cd01189">
    <property type="entry name" value="INT_ICEBs1_C_like"/>
    <property type="match status" value="1"/>
</dbReference>
<reference evidence="9" key="2">
    <citation type="submission" date="2023-02" db="EMBL/GenBank/DDBJ databases">
        <title>Complete genome sequence of Lactobacillus ruminis CACC888 isolated from Pig feces.</title>
        <authorList>
            <person name="Park S."/>
            <person name="Park M.A."/>
            <person name="Kim D.-H."/>
            <person name="Kim Y."/>
        </authorList>
    </citation>
    <scope>NUCLEOTIDE SEQUENCE</scope>
    <source>
        <strain evidence="9">CACC888</strain>
    </source>
</reference>
<dbReference type="EMBL" id="CP117692">
    <property type="protein sequence ID" value="WDC81724.1"/>
    <property type="molecule type" value="Genomic_DNA"/>
</dbReference>
<dbReference type="PANTHER" id="PTHR30349:SF64">
    <property type="entry name" value="PROPHAGE INTEGRASE INTD-RELATED"/>
    <property type="match status" value="1"/>
</dbReference>
<dbReference type="InterPro" id="IPR004107">
    <property type="entry name" value="Integrase_SAM-like_N"/>
</dbReference>
<feature type="domain" description="Core-binding (CB)" evidence="7">
    <location>
        <begin position="72"/>
        <end position="157"/>
    </location>
</feature>
<evidence type="ECO:0000256" key="2">
    <source>
        <dbReference type="ARBA" id="ARBA00022908"/>
    </source>
</evidence>
<keyword evidence="3 5" id="KW-0238">DNA-binding</keyword>
<dbReference type="GO" id="GO:0006310">
    <property type="term" value="P:DNA recombination"/>
    <property type="evidence" value="ECO:0007669"/>
    <property type="project" value="UniProtKB-KW"/>
</dbReference>
<accession>A0AAQ2XJK4</accession>
<dbReference type="InterPro" id="IPR013762">
    <property type="entry name" value="Integrase-like_cat_sf"/>
</dbReference>
<evidence type="ECO:0000256" key="1">
    <source>
        <dbReference type="ARBA" id="ARBA00008857"/>
    </source>
</evidence>
<dbReference type="Pfam" id="PF00589">
    <property type="entry name" value="Phage_integrase"/>
    <property type="match status" value="1"/>
</dbReference>
<dbReference type="InterPro" id="IPR002104">
    <property type="entry name" value="Integrase_catalytic"/>
</dbReference>
<dbReference type="RefSeq" id="WP_075529671.1">
    <property type="nucleotide sequence ID" value="NZ_CP117692.1"/>
</dbReference>
<protein>
    <submittedName>
        <fullName evidence="8">Phage integrase family protein</fullName>
    </submittedName>
    <submittedName>
        <fullName evidence="9">Site-specific integrase</fullName>
    </submittedName>
</protein>
<dbReference type="SUPFAM" id="SSF56349">
    <property type="entry name" value="DNA breaking-rejoining enzymes"/>
    <property type="match status" value="1"/>
</dbReference>
<evidence type="ECO:0000313" key="8">
    <source>
        <dbReference type="EMBL" id="SEM39147.1"/>
    </source>
</evidence>
<dbReference type="Gene3D" id="1.10.150.130">
    <property type="match status" value="1"/>
</dbReference>
<dbReference type="PROSITE" id="PS51900">
    <property type="entry name" value="CB"/>
    <property type="match status" value="1"/>
</dbReference>
<proteinExistence type="inferred from homology"/>
<reference evidence="8 10" key="1">
    <citation type="submission" date="2016-10" db="EMBL/GenBank/DDBJ databases">
        <authorList>
            <person name="Varghese N."/>
            <person name="Submissions S."/>
        </authorList>
    </citation>
    <scope>NUCLEOTIDE SEQUENCE [LARGE SCALE GENOMIC DNA]</scope>
    <source>
        <strain evidence="8 10">WC1T17</strain>
    </source>
</reference>
<keyword evidence="4" id="KW-0233">DNA recombination</keyword>
<dbReference type="Pfam" id="PF14659">
    <property type="entry name" value="Phage_int_SAM_3"/>
    <property type="match status" value="1"/>
</dbReference>
<evidence type="ECO:0000256" key="4">
    <source>
        <dbReference type="ARBA" id="ARBA00023172"/>
    </source>
</evidence>
<keyword evidence="2" id="KW-0229">DNA integration</keyword>
<evidence type="ECO:0000259" key="6">
    <source>
        <dbReference type="PROSITE" id="PS51898"/>
    </source>
</evidence>
<evidence type="ECO:0000256" key="3">
    <source>
        <dbReference type="ARBA" id="ARBA00023125"/>
    </source>
</evidence>